<evidence type="ECO:0000313" key="1">
    <source>
        <dbReference type="EMBL" id="TPW75484.1"/>
    </source>
</evidence>
<dbReference type="GO" id="GO:0030246">
    <property type="term" value="F:carbohydrate binding"/>
    <property type="evidence" value="ECO:0007669"/>
    <property type="project" value="InterPro"/>
</dbReference>
<dbReference type="InterPro" id="IPR008183">
    <property type="entry name" value="Aldose_1/G6P_1-epimerase"/>
</dbReference>
<name>A0A506XRX5_9MICO</name>
<dbReference type="EMBL" id="VHQG01000002">
    <property type="protein sequence ID" value="TPW75484.1"/>
    <property type="molecule type" value="Genomic_DNA"/>
</dbReference>
<proteinExistence type="predicted"/>
<evidence type="ECO:0000313" key="2">
    <source>
        <dbReference type="Proteomes" id="UP000316252"/>
    </source>
</evidence>
<dbReference type="InterPro" id="IPR037480">
    <property type="entry name" value="YihR-like"/>
</dbReference>
<protein>
    <submittedName>
        <fullName evidence="1">Aldose 1-epimerase family protein</fullName>
    </submittedName>
</protein>
<dbReference type="RefSeq" id="WP_141162844.1">
    <property type="nucleotide sequence ID" value="NZ_VHQG01000002.1"/>
</dbReference>
<dbReference type="Pfam" id="PF01263">
    <property type="entry name" value="Aldose_epim"/>
    <property type="match status" value="1"/>
</dbReference>
<dbReference type="CDD" id="cd09022">
    <property type="entry name" value="Aldose_epim_Ec_YihR"/>
    <property type="match status" value="1"/>
</dbReference>
<organism evidence="1 2">
    <name type="scientific">Schumannella soli</name>
    <dbReference type="NCBI Taxonomy" id="2590779"/>
    <lineage>
        <taxon>Bacteria</taxon>
        <taxon>Bacillati</taxon>
        <taxon>Actinomycetota</taxon>
        <taxon>Actinomycetes</taxon>
        <taxon>Micrococcales</taxon>
        <taxon>Microbacteriaceae</taxon>
        <taxon>Schumannella</taxon>
    </lineage>
</organism>
<accession>A0A506XRX5</accession>
<dbReference type="InterPro" id="IPR014718">
    <property type="entry name" value="GH-type_carb-bd"/>
</dbReference>
<dbReference type="InterPro" id="IPR011013">
    <property type="entry name" value="Gal_mutarotase_sf_dom"/>
</dbReference>
<dbReference type="AlphaFoldDB" id="A0A506XRX5"/>
<comment type="caution">
    <text evidence="1">The sequence shown here is derived from an EMBL/GenBank/DDBJ whole genome shotgun (WGS) entry which is preliminary data.</text>
</comment>
<dbReference type="GO" id="GO:0005975">
    <property type="term" value="P:carbohydrate metabolic process"/>
    <property type="evidence" value="ECO:0007669"/>
    <property type="project" value="InterPro"/>
</dbReference>
<dbReference type="OrthoDB" id="4739604at2"/>
<dbReference type="SUPFAM" id="SSF74650">
    <property type="entry name" value="Galactose mutarotase-like"/>
    <property type="match status" value="1"/>
</dbReference>
<sequence>MTDARVPSPHPDSAVPAAAAATSALVGASPVAALTAPAPLSGPRFELRSGDARAVIGSVAAVLCELEVDGQALTETVPIDGLPPQGCGIVLAPWPNRVRGARWTLRAADSGAAADAELELDLTDPKWNAASHGLLRNTAYRLVAHTPSTVELAALIPPQHGWPFRLETRVRYALEPDGLVVTHHVTNAGATRAPWAVGAHPYLRVGGTPVADLELRVPAGVALEVDATLIPVGARTVGAEEDLREGRRVGDLDLNTAFAVDAAGGPAADDDDAGSRGDAGDAREIARLTAPDGAATQLWGDPPFRWVQVFTPGDFPRPLGGPEPTGKAVALEPMTAPANALNSGEGLVWLEPGASWSASWGIRRIAAAEKRHP</sequence>
<keyword evidence="2" id="KW-1185">Reference proteome</keyword>
<dbReference type="Proteomes" id="UP000316252">
    <property type="component" value="Unassembled WGS sequence"/>
</dbReference>
<dbReference type="GO" id="GO:0016853">
    <property type="term" value="F:isomerase activity"/>
    <property type="evidence" value="ECO:0007669"/>
    <property type="project" value="InterPro"/>
</dbReference>
<reference evidence="1 2" key="1">
    <citation type="submission" date="2019-06" db="EMBL/GenBank/DDBJ databases">
        <authorList>
            <person name="Li F."/>
        </authorList>
    </citation>
    <scope>NUCLEOTIDE SEQUENCE [LARGE SCALE GENOMIC DNA]</scope>
    <source>
        <strain evidence="1 2">10F1D-1</strain>
    </source>
</reference>
<dbReference type="Gene3D" id="2.70.98.10">
    <property type="match status" value="1"/>
</dbReference>
<gene>
    <name evidence="1" type="ORF">FJ657_06205</name>
</gene>